<comment type="caution">
    <text evidence="1">The sequence shown here is derived from an EMBL/GenBank/DDBJ whole genome shotgun (WGS) entry which is preliminary data.</text>
</comment>
<dbReference type="Proteomes" id="UP000588604">
    <property type="component" value="Unassembled WGS sequence"/>
</dbReference>
<keyword evidence="2" id="KW-1185">Reference proteome</keyword>
<gene>
    <name evidence="1" type="ORF">FHS59_000310</name>
</gene>
<evidence type="ECO:0000313" key="2">
    <source>
        <dbReference type="Proteomes" id="UP000588604"/>
    </source>
</evidence>
<dbReference type="AlphaFoldDB" id="A0A841MQ61"/>
<reference evidence="1 2" key="1">
    <citation type="submission" date="2020-08" db="EMBL/GenBank/DDBJ databases">
        <title>Genomic Encyclopedia of Type Strains, Phase IV (KMG-IV): sequencing the most valuable type-strain genomes for metagenomic binning, comparative biology and taxonomic classification.</title>
        <authorList>
            <person name="Goeker M."/>
        </authorList>
    </citation>
    <scope>NUCLEOTIDE SEQUENCE [LARGE SCALE GENOMIC DNA]</scope>
    <source>
        <strain evidence="1 2">DSM 102044</strain>
    </source>
</reference>
<dbReference type="EMBL" id="JACIJO010000001">
    <property type="protein sequence ID" value="MBB6324695.1"/>
    <property type="molecule type" value="Genomic_DNA"/>
</dbReference>
<organism evidence="1 2">
    <name type="scientific">Algoriphagus iocasae</name>
    <dbReference type="NCBI Taxonomy" id="1836499"/>
    <lineage>
        <taxon>Bacteria</taxon>
        <taxon>Pseudomonadati</taxon>
        <taxon>Bacteroidota</taxon>
        <taxon>Cytophagia</taxon>
        <taxon>Cytophagales</taxon>
        <taxon>Cyclobacteriaceae</taxon>
        <taxon>Algoriphagus</taxon>
    </lineage>
</organism>
<sequence>MTQNMCGIDFNKSLLIVPLALLGSYSLLIPEFRFAVFGVDTESAFGILAQNSKK</sequence>
<evidence type="ECO:0000313" key="1">
    <source>
        <dbReference type="EMBL" id="MBB6324695.1"/>
    </source>
</evidence>
<proteinExistence type="predicted"/>
<name>A0A841MQ61_9BACT</name>
<accession>A0A841MQ61</accession>
<protein>
    <submittedName>
        <fullName evidence="1">Uncharacterized protein</fullName>
    </submittedName>
</protein>